<dbReference type="AlphaFoldDB" id="A0A813Z6Z8"/>
<dbReference type="InterPro" id="IPR001766">
    <property type="entry name" value="Fork_head_dom"/>
</dbReference>
<reference evidence="8" key="1">
    <citation type="submission" date="2021-02" db="EMBL/GenBank/DDBJ databases">
        <authorList>
            <person name="Nowell W R."/>
        </authorList>
    </citation>
    <scope>NUCLEOTIDE SEQUENCE</scope>
</reference>
<dbReference type="InterPro" id="IPR036390">
    <property type="entry name" value="WH_DNA-bd_sf"/>
</dbReference>
<name>A0A813Z6Z8_9BILA</name>
<dbReference type="InterPro" id="IPR018122">
    <property type="entry name" value="TF_fork_head_CS_1"/>
</dbReference>
<comment type="subcellular location">
    <subcellularLocation>
        <location evidence="1 4">Nucleus</location>
    </subcellularLocation>
</comment>
<dbReference type="InterPro" id="IPR050211">
    <property type="entry name" value="FOX_domain-containing"/>
</dbReference>
<dbReference type="EMBL" id="CAJNOK010000920">
    <property type="protein sequence ID" value="CAF0783195.1"/>
    <property type="molecule type" value="Genomic_DNA"/>
</dbReference>
<dbReference type="Proteomes" id="UP000677228">
    <property type="component" value="Unassembled WGS sequence"/>
</dbReference>
<feature type="DNA-binding region" description="Fork-head" evidence="4">
    <location>
        <begin position="150"/>
        <end position="244"/>
    </location>
</feature>
<dbReference type="Proteomes" id="UP000682733">
    <property type="component" value="Unassembled WGS sequence"/>
</dbReference>
<feature type="compositionally biased region" description="Polar residues" evidence="5">
    <location>
        <begin position="380"/>
        <end position="414"/>
    </location>
</feature>
<dbReference type="Proteomes" id="UP000663829">
    <property type="component" value="Unassembled WGS sequence"/>
</dbReference>
<dbReference type="GO" id="GO:0005634">
    <property type="term" value="C:nucleus"/>
    <property type="evidence" value="ECO:0007669"/>
    <property type="project" value="UniProtKB-SubCell"/>
</dbReference>
<dbReference type="PROSITE" id="PS00657">
    <property type="entry name" value="FORK_HEAD_1"/>
    <property type="match status" value="1"/>
</dbReference>
<accession>A0A813Z6Z8</accession>
<evidence type="ECO:0000313" key="9">
    <source>
        <dbReference type="EMBL" id="CAF3565049.1"/>
    </source>
</evidence>
<dbReference type="EMBL" id="CAJOBC010001428">
    <property type="protein sequence ID" value="CAF3677903.1"/>
    <property type="molecule type" value="Genomic_DNA"/>
</dbReference>
<gene>
    <name evidence="8" type="ORF">GPM918_LOCUS8288</name>
    <name evidence="7" type="ORF">OVA965_LOCUS3724</name>
    <name evidence="10" type="ORF">SRO942_LOCUS8288</name>
    <name evidence="9" type="ORF">TMI583_LOCUS3722</name>
</gene>
<dbReference type="PROSITE" id="PS50039">
    <property type="entry name" value="FORK_HEAD_3"/>
    <property type="match status" value="1"/>
</dbReference>
<dbReference type="PANTHER" id="PTHR11829:SF380">
    <property type="entry name" value="PROTEIN FORK HEAD"/>
    <property type="match status" value="1"/>
</dbReference>
<feature type="compositionally biased region" description="Acidic residues" evidence="5">
    <location>
        <begin position="294"/>
        <end position="306"/>
    </location>
</feature>
<dbReference type="PANTHER" id="PTHR11829">
    <property type="entry name" value="FORKHEAD BOX PROTEIN"/>
    <property type="match status" value="1"/>
</dbReference>
<keyword evidence="3 4" id="KW-0539">Nucleus</keyword>
<dbReference type="Pfam" id="PF00250">
    <property type="entry name" value="Forkhead"/>
    <property type="match status" value="1"/>
</dbReference>
<evidence type="ECO:0000313" key="7">
    <source>
        <dbReference type="EMBL" id="CAF0783195.1"/>
    </source>
</evidence>
<dbReference type="Gene3D" id="1.10.10.10">
    <property type="entry name" value="Winged helix-like DNA-binding domain superfamily/Winged helix DNA-binding domain"/>
    <property type="match status" value="1"/>
</dbReference>
<dbReference type="Proteomes" id="UP000681722">
    <property type="component" value="Unassembled WGS sequence"/>
</dbReference>
<dbReference type="OrthoDB" id="5954824at2759"/>
<organism evidence="8 11">
    <name type="scientific">Didymodactylos carnosus</name>
    <dbReference type="NCBI Taxonomy" id="1234261"/>
    <lineage>
        <taxon>Eukaryota</taxon>
        <taxon>Metazoa</taxon>
        <taxon>Spiralia</taxon>
        <taxon>Gnathifera</taxon>
        <taxon>Rotifera</taxon>
        <taxon>Eurotatoria</taxon>
        <taxon>Bdelloidea</taxon>
        <taxon>Philodinida</taxon>
        <taxon>Philodinidae</taxon>
        <taxon>Didymodactylos</taxon>
    </lineage>
</organism>
<feature type="region of interest" description="Disordered" evidence="5">
    <location>
        <begin position="128"/>
        <end position="147"/>
    </location>
</feature>
<evidence type="ECO:0000256" key="4">
    <source>
        <dbReference type="PROSITE-ProRule" id="PRU00089"/>
    </source>
</evidence>
<evidence type="ECO:0000256" key="2">
    <source>
        <dbReference type="ARBA" id="ARBA00023125"/>
    </source>
</evidence>
<proteinExistence type="predicted"/>
<protein>
    <recommendedName>
        <fullName evidence="6">Fork-head domain-containing protein</fullName>
    </recommendedName>
</protein>
<dbReference type="PRINTS" id="PR00053">
    <property type="entry name" value="FORKHEAD"/>
</dbReference>
<feature type="compositionally biased region" description="Polar residues" evidence="5">
    <location>
        <begin position="337"/>
        <end position="349"/>
    </location>
</feature>
<evidence type="ECO:0000313" key="8">
    <source>
        <dbReference type="EMBL" id="CAF0894251.1"/>
    </source>
</evidence>
<evidence type="ECO:0000259" key="6">
    <source>
        <dbReference type="PROSITE" id="PS50039"/>
    </source>
</evidence>
<dbReference type="InterPro" id="IPR036388">
    <property type="entry name" value="WH-like_DNA-bd_sf"/>
</dbReference>
<feature type="domain" description="Fork-head" evidence="6">
    <location>
        <begin position="150"/>
        <end position="244"/>
    </location>
</feature>
<sequence length="570" mass="63312">MHNHSMSTSSSSTAASSSPSPATKSQDDNETKPNIQQLLQQTNEKASLSGVSSLPCIESSATQNYALLLPVQSCHTPKLENNSTNMPICYYDPTNNTTMFMPQQQQPLPYDPQQQQMVMIDDQNMIADNGQQSGSKTTNDITRRNNAPTKPPYSYISLITMAIQHSSSGMVTLNDIYTFIMEIFPYYRQNQQRWQNSIRHSLSFNDCFVKVPRGPDRPGKGSYWALHPDAGNMFENGCYLRRQKRFKCTKQASNKSRAHNSRNTTNNIPNTNNNINNNTQGNRISSDTMSNNESSEESESDGDDEHIDGLDHPSQLVNQQNFSQIFPQQQSSETHFHSNNTNSEHLTRTSPHITFNNSKLTINHFPSNAKLISDPKHNEQNLNGKTLLVSPSSSTKTSELCQSVPQSPPENGQHGSLPRGQSLLYGPNSDSTSDSADDRLSCYSSTTSNPIQHHIIHPHTIIPVNYLEQNVLKETECTSVYLELQPFSNGCGAPATSTVYAAEYPNTYYSLPPGVVATRTGTNTCLVTREHAYNTYNPPPPSSTGAYFYNTFPSPTDYTPLIEGASIARL</sequence>
<feature type="region of interest" description="Disordered" evidence="5">
    <location>
        <begin position="249"/>
        <end position="312"/>
    </location>
</feature>
<dbReference type="SUPFAM" id="SSF46785">
    <property type="entry name" value="Winged helix' DNA-binding domain"/>
    <property type="match status" value="1"/>
</dbReference>
<dbReference type="InterPro" id="IPR030456">
    <property type="entry name" value="TF_fork_head_CS_2"/>
</dbReference>
<evidence type="ECO:0000256" key="1">
    <source>
        <dbReference type="ARBA" id="ARBA00004123"/>
    </source>
</evidence>
<comment type="caution">
    <text evidence="8">The sequence shown here is derived from an EMBL/GenBank/DDBJ whole genome shotgun (WGS) entry which is preliminary data.</text>
</comment>
<dbReference type="EMBL" id="CAJNOQ010001428">
    <property type="protein sequence ID" value="CAF0894251.1"/>
    <property type="molecule type" value="Genomic_DNA"/>
</dbReference>
<evidence type="ECO:0000313" key="11">
    <source>
        <dbReference type="Proteomes" id="UP000663829"/>
    </source>
</evidence>
<keyword evidence="11" id="KW-1185">Reference proteome</keyword>
<evidence type="ECO:0000256" key="3">
    <source>
        <dbReference type="ARBA" id="ARBA00023242"/>
    </source>
</evidence>
<feature type="compositionally biased region" description="Low complexity" evidence="5">
    <location>
        <begin position="1"/>
        <end position="24"/>
    </location>
</feature>
<feature type="region of interest" description="Disordered" evidence="5">
    <location>
        <begin position="1"/>
        <end position="33"/>
    </location>
</feature>
<dbReference type="GO" id="GO:0000981">
    <property type="term" value="F:DNA-binding transcription factor activity, RNA polymerase II-specific"/>
    <property type="evidence" value="ECO:0007669"/>
    <property type="project" value="TreeGrafter"/>
</dbReference>
<dbReference type="EMBL" id="CAJOBA010000920">
    <property type="protein sequence ID" value="CAF3565049.1"/>
    <property type="molecule type" value="Genomic_DNA"/>
</dbReference>
<feature type="compositionally biased region" description="Polar residues" evidence="5">
    <location>
        <begin position="129"/>
        <end position="147"/>
    </location>
</feature>
<evidence type="ECO:0000313" key="10">
    <source>
        <dbReference type="EMBL" id="CAF3677903.1"/>
    </source>
</evidence>
<evidence type="ECO:0000256" key="5">
    <source>
        <dbReference type="SAM" id="MobiDB-lite"/>
    </source>
</evidence>
<feature type="region of interest" description="Disordered" evidence="5">
    <location>
        <begin position="371"/>
        <end position="444"/>
    </location>
</feature>
<dbReference type="GO" id="GO:0030154">
    <property type="term" value="P:cell differentiation"/>
    <property type="evidence" value="ECO:0007669"/>
    <property type="project" value="TreeGrafter"/>
</dbReference>
<dbReference type="PROSITE" id="PS00658">
    <property type="entry name" value="FORK_HEAD_2"/>
    <property type="match status" value="1"/>
</dbReference>
<dbReference type="SMART" id="SM00339">
    <property type="entry name" value="FH"/>
    <property type="match status" value="1"/>
</dbReference>
<dbReference type="GO" id="GO:0000978">
    <property type="term" value="F:RNA polymerase II cis-regulatory region sequence-specific DNA binding"/>
    <property type="evidence" value="ECO:0007669"/>
    <property type="project" value="TreeGrafter"/>
</dbReference>
<dbReference type="FunFam" id="1.10.10.10:FF:000042">
    <property type="entry name" value="hepatocyte nuclear factor 3-beta"/>
    <property type="match status" value="1"/>
</dbReference>
<feature type="compositionally biased region" description="Low complexity" evidence="5">
    <location>
        <begin position="263"/>
        <end position="293"/>
    </location>
</feature>
<keyword evidence="2 4" id="KW-0238">DNA-binding</keyword>
<feature type="region of interest" description="Disordered" evidence="5">
    <location>
        <begin position="327"/>
        <end position="349"/>
    </location>
</feature>
<dbReference type="GO" id="GO:0009653">
    <property type="term" value="P:anatomical structure morphogenesis"/>
    <property type="evidence" value="ECO:0007669"/>
    <property type="project" value="TreeGrafter"/>
</dbReference>